<proteinExistence type="predicted"/>
<dbReference type="Proteomes" id="UP000005446">
    <property type="component" value="Unassembled WGS sequence"/>
</dbReference>
<accession>H0EIE6</accession>
<comment type="caution">
    <text evidence="1">The sequence shown here is derived from an EMBL/GenBank/DDBJ whole genome shotgun (WGS) entry which is preliminary data.</text>
</comment>
<dbReference type="EMBL" id="AGUE01000047">
    <property type="protein sequence ID" value="EHL01667.1"/>
    <property type="molecule type" value="Genomic_DNA"/>
</dbReference>
<dbReference type="HOGENOM" id="CLU_2885986_0_0_1"/>
<gene>
    <name evidence="1" type="ORF">M7I_2301</name>
</gene>
<keyword evidence="2" id="KW-1185">Reference proteome</keyword>
<dbReference type="InParanoid" id="H0EIE6"/>
<dbReference type="AlphaFoldDB" id="H0EIE6"/>
<evidence type="ECO:0000313" key="1">
    <source>
        <dbReference type="EMBL" id="EHL01667.1"/>
    </source>
</evidence>
<name>H0EIE6_GLAL7</name>
<organism evidence="1 2">
    <name type="scientific">Glarea lozoyensis (strain ATCC 74030 / MF5533)</name>
    <dbReference type="NCBI Taxonomy" id="1104152"/>
    <lineage>
        <taxon>Eukaryota</taxon>
        <taxon>Fungi</taxon>
        <taxon>Dikarya</taxon>
        <taxon>Ascomycota</taxon>
        <taxon>Pezizomycotina</taxon>
        <taxon>Leotiomycetes</taxon>
        <taxon>Helotiales</taxon>
        <taxon>Helotiaceae</taxon>
        <taxon>Glarea</taxon>
    </lineage>
</organism>
<evidence type="ECO:0000313" key="2">
    <source>
        <dbReference type="Proteomes" id="UP000005446"/>
    </source>
</evidence>
<sequence>MENEIKGQWSEVEEGTIKQLEWRNDLTLYEGARLQRKPRLADDTAVASSHHLIHVGLFATVVI</sequence>
<reference evidence="1 2" key="1">
    <citation type="journal article" date="2012" name="Eukaryot. Cell">
        <title>Genome sequence of the fungus Glarea lozoyensis: the first genome sequence of a species from the Helotiaceae family.</title>
        <authorList>
            <person name="Youssar L."/>
            <person name="Gruening B.A."/>
            <person name="Erxleben A."/>
            <person name="Guenther S."/>
            <person name="Huettel W."/>
        </authorList>
    </citation>
    <scope>NUCLEOTIDE SEQUENCE [LARGE SCALE GENOMIC DNA]</scope>
    <source>
        <strain evidence="2">ATCC 74030 / MF5533</strain>
    </source>
</reference>
<protein>
    <submittedName>
        <fullName evidence="1">Uncharacterized protein</fullName>
    </submittedName>
</protein>